<evidence type="ECO:0000256" key="11">
    <source>
        <dbReference type="ARBA" id="ARBA00048988"/>
    </source>
</evidence>
<dbReference type="GO" id="GO:0016787">
    <property type="term" value="F:hydrolase activity"/>
    <property type="evidence" value="ECO:0007669"/>
    <property type="project" value="UniProtKB-UniRule"/>
</dbReference>
<organism evidence="16 17">
    <name type="scientific">Teichococcus coralli</name>
    <dbReference type="NCBI Taxonomy" id="2545983"/>
    <lineage>
        <taxon>Bacteria</taxon>
        <taxon>Pseudomonadati</taxon>
        <taxon>Pseudomonadota</taxon>
        <taxon>Alphaproteobacteria</taxon>
        <taxon>Acetobacterales</taxon>
        <taxon>Roseomonadaceae</taxon>
        <taxon>Roseomonas</taxon>
    </lineage>
</organism>
<dbReference type="InterPro" id="IPR013986">
    <property type="entry name" value="DExx_box_DNA_helicase_dom_sf"/>
</dbReference>
<feature type="domain" description="UvrD-like helicase ATP-binding" evidence="14">
    <location>
        <begin position="134"/>
        <end position="433"/>
    </location>
</feature>
<comment type="catalytic activity">
    <reaction evidence="8">
        <text>Couples ATP hydrolysis with the unwinding of duplex DNA by translocating in the 3'-5' direction.</text>
        <dbReference type="EC" id="5.6.2.4"/>
    </reaction>
</comment>
<dbReference type="GO" id="GO:0033202">
    <property type="term" value="C:DNA helicase complex"/>
    <property type="evidence" value="ECO:0007669"/>
    <property type="project" value="TreeGrafter"/>
</dbReference>
<keyword evidence="17" id="KW-1185">Reference proteome</keyword>
<keyword evidence="5 12" id="KW-0067">ATP-binding</keyword>
<comment type="caution">
    <text evidence="16">The sequence shown here is derived from an EMBL/GenBank/DDBJ whole genome shotgun (WGS) entry which is preliminary data.</text>
</comment>
<dbReference type="InterPro" id="IPR014017">
    <property type="entry name" value="DNA_helicase_UvrD-like_C"/>
</dbReference>
<dbReference type="Pfam" id="PF00580">
    <property type="entry name" value="UvrD-helicase"/>
    <property type="match status" value="1"/>
</dbReference>
<feature type="region of interest" description="Disordered" evidence="13">
    <location>
        <begin position="122"/>
        <end position="143"/>
    </location>
</feature>
<dbReference type="GO" id="GO:0000725">
    <property type="term" value="P:recombinational repair"/>
    <property type="evidence" value="ECO:0007669"/>
    <property type="project" value="TreeGrafter"/>
</dbReference>
<evidence type="ECO:0000256" key="9">
    <source>
        <dbReference type="ARBA" id="ARBA00034808"/>
    </source>
</evidence>
<dbReference type="InterPro" id="IPR014016">
    <property type="entry name" value="UvrD-like_ATP-bd"/>
</dbReference>
<dbReference type="OrthoDB" id="9810135at2"/>
<evidence type="ECO:0000256" key="12">
    <source>
        <dbReference type="PROSITE-ProRule" id="PRU00560"/>
    </source>
</evidence>
<feature type="binding site" evidence="12">
    <location>
        <begin position="155"/>
        <end position="162"/>
    </location>
    <ligand>
        <name>ATP</name>
        <dbReference type="ChEBI" id="CHEBI:30616"/>
    </ligand>
</feature>
<dbReference type="Gene3D" id="1.10.10.160">
    <property type="match status" value="1"/>
</dbReference>
<dbReference type="GO" id="GO:0005524">
    <property type="term" value="F:ATP binding"/>
    <property type="evidence" value="ECO:0007669"/>
    <property type="project" value="UniProtKB-UniRule"/>
</dbReference>
<dbReference type="InterPro" id="IPR027417">
    <property type="entry name" value="P-loop_NTPase"/>
</dbReference>
<keyword evidence="2 12" id="KW-0547">Nucleotide-binding</keyword>
<dbReference type="InterPro" id="IPR000212">
    <property type="entry name" value="DNA_helicase_UvrD/REP"/>
</dbReference>
<dbReference type="Gene3D" id="1.10.486.10">
    <property type="entry name" value="PCRA, domain 4"/>
    <property type="match status" value="1"/>
</dbReference>
<evidence type="ECO:0000313" key="17">
    <source>
        <dbReference type="Proteomes" id="UP000460715"/>
    </source>
</evidence>
<dbReference type="GO" id="GO:0043138">
    <property type="term" value="F:3'-5' DNA helicase activity"/>
    <property type="evidence" value="ECO:0007669"/>
    <property type="project" value="UniProtKB-EC"/>
</dbReference>
<evidence type="ECO:0000256" key="3">
    <source>
        <dbReference type="ARBA" id="ARBA00022801"/>
    </source>
</evidence>
<evidence type="ECO:0000256" key="7">
    <source>
        <dbReference type="ARBA" id="ARBA00023235"/>
    </source>
</evidence>
<dbReference type="EC" id="5.6.2.4" evidence="9"/>
<evidence type="ECO:0000313" key="16">
    <source>
        <dbReference type="EMBL" id="MXP65643.1"/>
    </source>
</evidence>
<keyword evidence="7" id="KW-0413">Isomerase</keyword>
<dbReference type="Pfam" id="PF13361">
    <property type="entry name" value="UvrD_C"/>
    <property type="match status" value="2"/>
</dbReference>
<sequence length="1074" mass="115122">MALLDPQAGTIVCANRGGGGERALLLAHELGHEAVHRLTAGYDMSVAAGRAGTAAVRLTDYGPRERRELEAEVFAREFALPRDEARRMHIAGGLTAASIVASTGLPRGVVERQLLDSLLLPDVEAPSPAPKTSPGLDRSQEAAVSHTGGPLLLSAGPGTGKTRTMVARILHLVRAGVDPASILVLTFSERAAAEASERICAALPDDGARVWVGTFHQFGADIVRRHADRLGLPDRPVLVDSASAVEALEDLLATLDLKHYRNLWSPERLLKDVLGAVSRAKDEVVGPQRYAELAAAMRHAAAGNPEKLTAAERAEEVARVYAAYQGKLQATGGIDYGDMIMLPTLLLEDDPALAAGLRERHRHVLVDEYQDVNRASIRLLKALVGRGDELWAVGDARQAIYRFRGASSASMSRFGDDFGPHVALGLDTNYRSSTEVVRGFVGFASSMVASVGSVPLDLTARRGAAGHSPSLTVCPDDDAELAEVVACVKELAERGVRHGQQAVLCRANARVEKVTAALETAGIPVLHIGNLLEREEVRDLLSLLSLAVDPTGAGLPRVGALPRYDLTLQDVCTLASALRLGDRAALEALPDLAVLPGLSPQGAAGLAQLRDDLAGLGPFSTPWEFLTAYVMDRTRWLADLAEAEGIASSMRRLAVWRLLETVRTQPPGEAGPPIRRFMQRLRRIALLGEAKGLGDVPEAARGLDAVHVMTVHGSKGLEFEAVHLPGLTDKSFPMPEKRQTCPPPHGLIEAAGPQSPAEYAAAEEECLFFVALSRAKTHLRLYQSDRTAGNRALSPSPFLARIVPAPLVKRGSPALPSSPAAERTISVSWPAGGAKLQAHQLEQLQRCPRRMLHTALLGIGAARQTGPFAKTHDCMQRLLNRIAEKNSDLGGSGLARLEQAFEAIWLEHGPWDHGYAKQYRALASKLLAALHRQLKGRTSMQSAAVVVYQAGIQVLVHAEDAWTVAGERILRRIRTGSGGIDDLNIGFALLMLAAQAEGDGRGRAEVVSLTDDTVHPVDLTSRKLKNRLQTLQELGDLLRHGSFPATGKAEDCPRCPHWFACGRLPAGNLVMTGR</sequence>
<dbReference type="AlphaFoldDB" id="A0A845BDI1"/>
<dbReference type="Gene3D" id="3.40.50.300">
    <property type="entry name" value="P-loop containing nucleotide triphosphate hydrolases"/>
    <property type="match status" value="3"/>
</dbReference>
<evidence type="ECO:0000259" key="14">
    <source>
        <dbReference type="PROSITE" id="PS51198"/>
    </source>
</evidence>
<dbReference type="EMBL" id="SNVJ01000024">
    <property type="protein sequence ID" value="MXP65643.1"/>
    <property type="molecule type" value="Genomic_DNA"/>
</dbReference>
<dbReference type="SUPFAM" id="SSF52540">
    <property type="entry name" value="P-loop containing nucleoside triphosphate hydrolases"/>
    <property type="match status" value="1"/>
</dbReference>
<keyword evidence="4 12" id="KW-0347">Helicase</keyword>
<dbReference type="GO" id="GO:0003677">
    <property type="term" value="F:DNA binding"/>
    <property type="evidence" value="ECO:0007669"/>
    <property type="project" value="UniProtKB-KW"/>
</dbReference>
<protein>
    <recommendedName>
        <fullName evidence="9">DNA 3'-5' helicase</fullName>
        <ecNumber evidence="9">5.6.2.4</ecNumber>
    </recommendedName>
    <alternativeName>
        <fullName evidence="10">DNA 3'-5' helicase II</fullName>
    </alternativeName>
</protein>
<dbReference type="RefSeq" id="WP_160939049.1">
    <property type="nucleotide sequence ID" value="NZ_SNVJ01000024.1"/>
</dbReference>
<feature type="domain" description="UvrD-like helicase C-terminal" evidence="15">
    <location>
        <begin position="438"/>
        <end position="716"/>
    </location>
</feature>
<evidence type="ECO:0000256" key="1">
    <source>
        <dbReference type="ARBA" id="ARBA00009922"/>
    </source>
</evidence>
<dbReference type="PROSITE" id="PS51198">
    <property type="entry name" value="UVRD_HELICASE_ATP_BIND"/>
    <property type="match status" value="1"/>
</dbReference>
<name>A0A845BDI1_9PROT</name>
<proteinExistence type="inferred from homology"/>
<evidence type="ECO:0000256" key="10">
    <source>
        <dbReference type="ARBA" id="ARBA00034923"/>
    </source>
</evidence>
<accession>A0A845BDI1</accession>
<evidence type="ECO:0000256" key="6">
    <source>
        <dbReference type="ARBA" id="ARBA00023125"/>
    </source>
</evidence>
<evidence type="ECO:0000256" key="8">
    <source>
        <dbReference type="ARBA" id="ARBA00034617"/>
    </source>
</evidence>
<dbReference type="PANTHER" id="PTHR11070">
    <property type="entry name" value="UVRD / RECB / PCRA DNA HELICASE FAMILY MEMBER"/>
    <property type="match status" value="1"/>
</dbReference>
<dbReference type="Proteomes" id="UP000460715">
    <property type="component" value="Unassembled WGS sequence"/>
</dbReference>
<comment type="similarity">
    <text evidence="1">Belongs to the helicase family. UvrD subfamily.</text>
</comment>
<evidence type="ECO:0000256" key="4">
    <source>
        <dbReference type="ARBA" id="ARBA00022806"/>
    </source>
</evidence>
<evidence type="ECO:0000256" key="13">
    <source>
        <dbReference type="SAM" id="MobiDB-lite"/>
    </source>
</evidence>
<dbReference type="GO" id="GO:0005829">
    <property type="term" value="C:cytosol"/>
    <property type="evidence" value="ECO:0007669"/>
    <property type="project" value="TreeGrafter"/>
</dbReference>
<keyword evidence="6" id="KW-0238">DNA-binding</keyword>
<comment type="catalytic activity">
    <reaction evidence="11">
        <text>ATP + H2O = ADP + phosphate + H(+)</text>
        <dbReference type="Rhea" id="RHEA:13065"/>
        <dbReference type="ChEBI" id="CHEBI:15377"/>
        <dbReference type="ChEBI" id="CHEBI:15378"/>
        <dbReference type="ChEBI" id="CHEBI:30616"/>
        <dbReference type="ChEBI" id="CHEBI:43474"/>
        <dbReference type="ChEBI" id="CHEBI:456216"/>
        <dbReference type="EC" id="5.6.2.4"/>
    </reaction>
</comment>
<reference evidence="16 17" key="1">
    <citation type="submission" date="2019-03" db="EMBL/GenBank/DDBJ databases">
        <title>Roseomonas sp. a novel Roseomonas species isolated from Sea whip Gorgonian.</title>
        <authorList>
            <person name="Li F."/>
            <person name="Pan X."/>
            <person name="Huang S."/>
            <person name="Li Z."/>
            <person name="Meng B."/>
        </authorList>
    </citation>
    <scope>NUCLEOTIDE SEQUENCE [LARGE SCALE GENOMIC DNA]</scope>
    <source>
        <strain evidence="16 17">M0104</strain>
    </source>
</reference>
<keyword evidence="3 12" id="KW-0378">Hydrolase</keyword>
<gene>
    <name evidence="16" type="ORF">E0493_20035</name>
</gene>
<dbReference type="PROSITE" id="PS51217">
    <property type="entry name" value="UVRD_HELICASE_CTER"/>
    <property type="match status" value="1"/>
</dbReference>
<dbReference type="PANTHER" id="PTHR11070:SF2">
    <property type="entry name" value="ATP-DEPENDENT DNA HELICASE SRS2"/>
    <property type="match status" value="1"/>
</dbReference>
<evidence type="ECO:0000259" key="15">
    <source>
        <dbReference type="PROSITE" id="PS51217"/>
    </source>
</evidence>
<evidence type="ECO:0000256" key="2">
    <source>
        <dbReference type="ARBA" id="ARBA00022741"/>
    </source>
</evidence>
<dbReference type="CDD" id="cd17932">
    <property type="entry name" value="DEXQc_UvrD"/>
    <property type="match status" value="1"/>
</dbReference>
<evidence type="ECO:0000256" key="5">
    <source>
        <dbReference type="ARBA" id="ARBA00022840"/>
    </source>
</evidence>